<evidence type="ECO:0000256" key="3">
    <source>
        <dbReference type="ARBA" id="ARBA00022969"/>
    </source>
</evidence>
<dbReference type="Proteomes" id="UP000264541">
    <property type="component" value="Unassembled WGS sequence"/>
</dbReference>
<evidence type="ECO:0000256" key="2">
    <source>
        <dbReference type="ARBA" id="ARBA00006573"/>
    </source>
</evidence>
<dbReference type="Pfam" id="PF08141">
    <property type="entry name" value="SspH"/>
    <property type="match status" value="1"/>
</dbReference>
<dbReference type="RefSeq" id="WP_117328160.1">
    <property type="nucleotide sequence ID" value="NZ_QVTE01000055.1"/>
</dbReference>
<evidence type="ECO:0000256" key="1">
    <source>
        <dbReference type="ARBA" id="ARBA00004288"/>
    </source>
</evidence>
<dbReference type="OrthoDB" id="2721675at2"/>
<keyword evidence="3" id="KW-0749">Sporulation</keyword>
<protein>
    <submittedName>
        <fullName evidence="4">Small, acid-soluble spore protein, H family</fullName>
    </submittedName>
</protein>
<comment type="caution">
    <text evidence="4">The sequence shown here is derived from an EMBL/GenBank/DDBJ whole genome shotgun (WGS) entry which is preliminary data.</text>
</comment>
<accession>A0A372LF25</accession>
<name>A0A372LF25_9BACI</name>
<dbReference type="GO" id="GO:0030435">
    <property type="term" value="P:sporulation resulting in formation of a cellular spore"/>
    <property type="evidence" value="ECO:0007669"/>
    <property type="project" value="UniProtKB-KW"/>
</dbReference>
<keyword evidence="5" id="KW-1185">Reference proteome</keyword>
<dbReference type="EMBL" id="QVTE01000055">
    <property type="protein sequence ID" value="RFU64501.1"/>
    <property type="molecule type" value="Genomic_DNA"/>
</dbReference>
<dbReference type="AlphaFoldDB" id="A0A372LF25"/>
<organism evidence="4 5">
    <name type="scientific">Peribacillus saganii</name>
    <dbReference type="NCBI Taxonomy" id="2303992"/>
    <lineage>
        <taxon>Bacteria</taxon>
        <taxon>Bacillati</taxon>
        <taxon>Bacillota</taxon>
        <taxon>Bacilli</taxon>
        <taxon>Bacillales</taxon>
        <taxon>Bacillaceae</taxon>
        <taxon>Peribacillus</taxon>
    </lineage>
</organism>
<evidence type="ECO:0000313" key="4">
    <source>
        <dbReference type="EMBL" id="RFU64501.1"/>
    </source>
</evidence>
<dbReference type="InterPro" id="IPR012610">
    <property type="entry name" value="SASP_SspH"/>
</dbReference>
<proteinExistence type="inferred from homology"/>
<reference evidence="4 5" key="1">
    <citation type="submission" date="2018-08" db="EMBL/GenBank/DDBJ databases">
        <title>Bacillus chawlae sp. nov., Bacillus glennii sp. nov., and Bacillus saganii sp. nov. Isolated from the Vehicle Assembly Building at Kennedy Space Center where the Viking Spacecraft were Assembled.</title>
        <authorList>
            <person name="Seuylemezian A."/>
            <person name="Vaishampayan P."/>
        </authorList>
    </citation>
    <scope>NUCLEOTIDE SEQUENCE [LARGE SCALE GENOMIC DNA]</scope>
    <source>
        <strain evidence="4 5">V47-23a</strain>
    </source>
</reference>
<dbReference type="GO" id="GO:0030436">
    <property type="term" value="P:asexual sporulation"/>
    <property type="evidence" value="ECO:0007669"/>
    <property type="project" value="InterPro"/>
</dbReference>
<comment type="similarity">
    <text evidence="2">Belongs to the SspH family.</text>
</comment>
<evidence type="ECO:0000313" key="5">
    <source>
        <dbReference type="Proteomes" id="UP000264541"/>
    </source>
</evidence>
<gene>
    <name evidence="4" type="ORF">D0469_18245</name>
</gene>
<sequence>MDLNRIKEIIGSEDDIAVHYHGVPVWIEGIDDTGSLATVSARGTHDHRRVVAIDALTED</sequence>
<comment type="subcellular location">
    <subcellularLocation>
        <location evidence="1">Spore core</location>
    </subcellularLocation>
</comment>
<dbReference type="GO" id="GO:0042601">
    <property type="term" value="C:endospore-forming forespore"/>
    <property type="evidence" value="ECO:0007669"/>
    <property type="project" value="InterPro"/>
</dbReference>